<proteinExistence type="predicted"/>
<evidence type="ECO:0000256" key="1">
    <source>
        <dbReference type="SAM" id="Phobius"/>
    </source>
</evidence>
<keyword evidence="1" id="KW-1133">Transmembrane helix</keyword>
<keyword evidence="1" id="KW-0812">Transmembrane</keyword>
<reference evidence="2 3" key="1">
    <citation type="submission" date="2012-04" db="EMBL/GenBank/DDBJ databases">
        <title>The Genome Sequence of Bacillus cereus VD154.</title>
        <authorList>
            <consortium name="The Broad Institute Genome Sequencing Platform"/>
            <consortium name="The Broad Institute Genome Sequencing Center for Infectious Disease"/>
            <person name="Feldgarden M."/>
            <person name="Van der Auwera G.A."/>
            <person name="Mahillon J."/>
            <person name="Duprez V."/>
            <person name="Timmery S."/>
            <person name="Mattelet C."/>
            <person name="Dierick K."/>
            <person name="Sun M."/>
            <person name="Yu Z."/>
            <person name="Zhu L."/>
            <person name="Hu X."/>
            <person name="Shank E.B."/>
            <person name="Swiecicka I."/>
            <person name="Hansen B.M."/>
            <person name="Andrup L."/>
            <person name="Young S.K."/>
            <person name="Zeng Q."/>
            <person name="Gargeya S."/>
            <person name="Fitzgerald M."/>
            <person name="Haas B."/>
            <person name="Abouelleil A."/>
            <person name="Alvarado L."/>
            <person name="Arachchi H.M."/>
            <person name="Berlin A."/>
            <person name="Chapman S.B."/>
            <person name="Goldberg J."/>
            <person name="Griggs A."/>
            <person name="Gujja S."/>
            <person name="Hansen M."/>
            <person name="Howarth C."/>
            <person name="Imamovic A."/>
            <person name="Larimer J."/>
            <person name="McCowen C."/>
            <person name="Montmayeur A."/>
            <person name="Murphy C."/>
            <person name="Neiman D."/>
            <person name="Pearson M."/>
            <person name="Priest M."/>
            <person name="Roberts A."/>
            <person name="Saif S."/>
            <person name="Shea T."/>
            <person name="Sisk P."/>
            <person name="Sykes S."/>
            <person name="Wortman J."/>
            <person name="Nusbaum C."/>
            <person name="Birren B."/>
        </authorList>
    </citation>
    <scope>NUCLEOTIDE SEQUENCE [LARGE SCALE GENOMIC DNA]</scope>
    <source>
        <strain evidence="2 3">VD154</strain>
    </source>
</reference>
<comment type="caution">
    <text evidence="2">The sequence shown here is derived from an EMBL/GenBank/DDBJ whole genome shotgun (WGS) entry which is preliminary data.</text>
</comment>
<accession>A0A9W5NZK0</accession>
<name>A0A9W5NZK0_BACCE</name>
<dbReference type="EMBL" id="AHFG01000090">
    <property type="protein sequence ID" value="EJR63280.1"/>
    <property type="molecule type" value="Genomic_DNA"/>
</dbReference>
<keyword evidence="1" id="KW-0472">Membrane</keyword>
<dbReference type="Proteomes" id="UP000006967">
    <property type="component" value="Unassembled WGS sequence"/>
</dbReference>
<feature type="transmembrane region" description="Helical" evidence="1">
    <location>
        <begin position="12"/>
        <end position="31"/>
    </location>
</feature>
<dbReference type="AlphaFoldDB" id="A0A9W5NZK0"/>
<organism evidence="2 3">
    <name type="scientific">Bacillus cereus VD154</name>
    <dbReference type="NCBI Taxonomy" id="1053238"/>
    <lineage>
        <taxon>Bacteria</taxon>
        <taxon>Bacillati</taxon>
        <taxon>Bacillota</taxon>
        <taxon>Bacilli</taxon>
        <taxon>Bacillales</taxon>
        <taxon>Bacillaceae</taxon>
        <taxon>Bacillus</taxon>
        <taxon>Bacillus cereus group</taxon>
    </lineage>
</organism>
<sequence length="116" mass="13417">MTKKKMDTFKIACGFGVWGYTFFLGAMLTHVYYAGDFLLATCIYGFIGSVLLTIQYHMLRDLPFTERLLEIMIVLIIQAYTIFSEHQNMNVVMLVFVIAVVSCVLINQKKVRKVYR</sequence>
<gene>
    <name evidence="2" type="ORF">IK5_05856</name>
</gene>
<feature type="transmembrane region" description="Helical" evidence="1">
    <location>
        <begin position="68"/>
        <end position="83"/>
    </location>
</feature>
<dbReference type="RefSeq" id="WP_000162654.1">
    <property type="nucleotide sequence ID" value="NZ_JH791885.1"/>
</dbReference>
<feature type="transmembrane region" description="Helical" evidence="1">
    <location>
        <begin position="89"/>
        <end position="107"/>
    </location>
</feature>
<evidence type="ECO:0000313" key="2">
    <source>
        <dbReference type="EMBL" id="EJR63280.1"/>
    </source>
</evidence>
<evidence type="ECO:0000313" key="3">
    <source>
        <dbReference type="Proteomes" id="UP000006967"/>
    </source>
</evidence>
<feature type="transmembrane region" description="Helical" evidence="1">
    <location>
        <begin position="37"/>
        <end position="56"/>
    </location>
</feature>
<protein>
    <submittedName>
        <fullName evidence="2">Uncharacterized protein</fullName>
    </submittedName>
</protein>